<gene>
    <name evidence="1" type="ORF">BJX66DRAFT_312942</name>
</gene>
<evidence type="ECO:0000313" key="2">
    <source>
        <dbReference type="Proteomes" id="UP001610563"/>
    </source>
</evidence>
<comment type="caution">
    <text evidence="1">The sequence shown here is derived from an EMBL/GenBank/DDBJ whole genome shotgun (WGS) entry which is preliminary data.</text>
</comment>
<proteinExistence type="predicted"/>
<reference evidence="1 2" key="1">
    <citation type="submission" date="2024-07" db="EMBL/GenBank/DDBJ databases">
        <title>Section-level genome sequencing and comparative genomics of Aspergillus sections Usti and Cavernicolus.</title>
        <authorList>
            <consortium name="Lawrence Berkeley National Laboratory"/>
            <person name="Nybo J.L."/>
            <person name="Vesth T.C."/>
            <person name="Theobald S."/>
            <person name="Frisvad J.C."/>
            <person name="Larsen T.O."/>
            <person name="Kjaerboelling I."/>
            <person name="Rothschild-Mancinelli K."/>
            <person name="Lyhne E.K."/>
            <person name="Kogle M.E."/>
            <person name="Barry K."/>
            <person name="Clum A."/>
            <person name="Na H."/>
            <person name="Ledsgaard L."/>
            <person name="Lin J."/>
            <person name="Lipzen A."/>
            <person name="Kuo A."/>
            <person name="Riley R."/>
            <person name="Mondo S."/>
            <person name="Labutti K."/>
            <person name="Haridas S."/>
            <person name="Pangalinan J."/>
            <person name="Salamov A.A."/>
            <person name="Simmons B.A."/>
            <person name="Magnuson J.K."/>
            <person name="Chen J."/>
            <person name="Drula E."/>
            <person name="Henrissat B."/>
            <person name="Wiebenga A."/>
            <person name="Lubbers R.J."/>
            <person name="Gomes A.C."/>
            <person name="Makela M.R."/>
            <person name="Stajich J."/>
            <person name="Grigoriev I.V."/>
            <person name="Mortensen U.H."/>
            <person name="De Vries R.P."/>
            <person name="Baker S.E."/>
            <person name="Andersen M.R."/>
        </authorList>
    </citation>
    <scope>NUCLEOTIDE SEQUENCE [LARGE SCALE GENOMIC DNA]</scope>
    <source>
        <strain evidence="1 2">CBS 209.92</strain>
    </source>
</reference>
<protein>
    <submittedName>
        <fullName evidence="1">Uncharacterized protein</fullName>
    </submittedName>
</protein>
<dbReference type="Proteomes" id="UP001610563">
    <property type="component" value="Unassembled WGS sequence"/>
</dbReference>
<evidence type="ECO:0000313" key="1">
    <source>
        <dbReference type="EMBL" id="KAL2786392.1"/>
    </source>
</evidence>
<keyword evidence="2" id="KW-1185">Reference proteome</keyword>
<sequence length="91" mass="9944">MSSPDDLYITIPDPPHLENVDAVPGLALYAFAAKILATGGTTSLAFRASGSIGGGYTQVNWRPFKSHDWISQAAKAWLAWYLHGHDYILLK</sequence>
<organism evidence="1 2">
    <name type="scientific">Aspergillus keveii</name>
    <dbReference type="NCBI Taxonomy" id="714993"/>
    <lineage>
        <taxon>Eukaryota</taxon>
        <taxon>Fungi</taxon>
        <taxon>Dikarya</taxon>
        <taxon>Ascomycota</taxon>
        <taxon>Pezizomycotina</taxon>
        <taxon>Eurotiomycetes</taxon>
        <taxon>Eurotiomycetidae</taxon>
        <taxon>Eurotiales</taxon>
        <taxon>Aspergillaceae</taxon>
        <taxon>Aspergillus</taxon>
        <taxon>Aspergillus subgen. Nidulantes</taxon>
    </lineage>
</organism>
<dbReference type="EMBL" id="JBFTWV010000119">
    <property type="protein sequence ID" value="KAL2786392.1"/>
    <property type="molecule type" value="Genomic_DNA"/>
</dbReference>
<accession>A0ABR4FT19</accession>
<name>A0ABR4FT19_9EURO</name>